<feature type="transmembrane region" description="Helical" evidence="1">
    <location>
        <begin position="46"/>
        <end position="65"/>
    </location>
</feature>
<feature type="transmembrane region" description="Helical" evidence="1">
    <location>
        <begin position="146"/>
        <end position="165"/>
    </location>
</feature>
<protein>
    <submittedName>
        <fullName evidence="4">Cytochrome C</fullName>
    </submittedName>
</protein>
<gene>
    <name evidence="4" type="ORF">CWM47_12815</name>
</gene>
<feature type="transmembrane region" description="Helical" evidence="1">
    <location>
        <begin position="117"/>
        <end position="134"/>
    </location>
</feature>
<keyword evidence="5" id="KW-1185">Reference proteome</keyword>
<dbReference type="GO" id="GO:0009055">
    <property type="term" value="F:electron transfer activity"/>
    <property type="evidence" value="ECO:0007669"/>
    <property type="project" value="InterPro"/>
</dbReference>
<feature type="transmembrane region" description="Helical" evidence="1">
    <location>
        <begin position="86"/>
        <end position="105"/>
    </location>
</feature>
<feature type="transmembrane region" description="Helical" evidence="1">
    <location>
        <begin position="7"/>
        <end position="26"/>
    </location>
</feature>
<dbReference type="Proteomes" id="UP000232883">
    <property type="component" value="Chromosome"/>
</dbReference>
<accession>A0A2K8YYI0</accession>
<dbReference type="PANTHER" id="PTHR35889:SF3">
    <property type="entry name" value="F-BOX DOMAIN-CONTAINING PROTEIN"/>
    <property type="match status" value="1"/>
</dbReference>
<dbReference type="InterPro" id="IPR059177">
    <property type="entry name" value="GH29D-like_dom"/>
</dbReference>
<dbReference type="Pfam" id="PF13290">
    <property type="entry name" value="CHB_HEX_C_1"/>
    <property type="match status" value="1"/>
</dbReference>
<dbReference type="RefSeq" id="WP_100988356.1">
    <property type="nucleotide sequence ID" value="NZ_CP025096.1"/>
</dbReference>
<evidence type="ECO:0000259" key="3">
    <source>
        <dbReference type="Pfam" id="PF13290"/>
    </source>
</evidence>
<dbReference type="OrthoDB" id="713772at2"/>
<dbReference type="Gene3D" id="3.80.10.10">
    <property type="entry name" value="Ribonuclease Inhibitor"/>
    <property type="match status" value="1"/>
</dbReference>
<feature type="domain" description="GH29D-like beta-sandwich" evidence="3">
    <location>
        <begin position="499"/>
        <end position="558"/>
    </location>
</feature>
<evidence type="ECO:0000259" key="2">
    <source>
        <dbReference type="Pfam" id="PF07635"/>
    </source>
</evidence>
<organism evidence="4 5">
    <name type="scientific">Spirosoma pollinicola</name>
    <dbReference type="NCBI Taxonomy" id="2057025"/>
    <lineage>
        <taxon>Bacteria</taxon>
        <taxon>Pseudomonadati</taxon>
        <taxon>Bacteroidota</taxon>
        <taxon>Cytophagia</taxon>
        <taxon>Cytophagales</taxon>
        <taxon>Cytophagaceae</taxon>
        <taxon>Spirosoma</taxon>
    </lineage>
</organism>
<dbReference type="SUPFAM" id="SSF52047">
    <property type="entry name" value="RNI-like"/>
    <property type="match status" value="1"/>
</dbReference>
<reference evidence="4 5" key="1">
    <citation type="submission" date="2017-11" db="EMBL/GenBank/DDBJ databases">
        <title>Taxonomic description and genome sequences of Spirosoma HA7 sp. nov., isolated from pollen microhabitat of Corylus avellana.</title>
        <authorList>
            <person name="Ambika Manirajan B."/>
            <person name="Suarez C."/>
            <person name="Ratering S."/>
            <person name="Geissler-Plaum R."/>
            <person name="Cardinale M."/>
            <person name="Sylvia S."/>
        </authorList>
    </citation>
    <scope>NUCLEOTIDE SEQUENCE [LARGE SCALE GENOMIC DNA]</scope>
    <source>
        <strain evidence="4 5">HA7</strain>
    </source>
</reference>
<dbReference type="InterPro" id="IPR036909">
    <property type="entry name" value="Cyt_c-like_dom_sf"/>
</dbReference>
<name>A0A2K8YYI0_9BACT</name>
<dbReference type="InterPro" id="IPR032675">
    <property type="entry name" value="LRR_dom_sf"/>
</dbReference>
<dbReference type="PANTHER" id="PTHR35889">
    <property type="entry name" value="CYCLOINULO-OLIGOSACCHARIDE FRUCTANOTRANSFERASE-RELATED"/>
    <property type="match status" value="1"/>
</dbReference>
<dbReference type="EMBL" id="CP025096">
    <property type="protein sequence ID" value="AUD02639.1"/>
    <property type="molecule type" value="Genomic_DNA"/>
</dbReference>
<dbReference type="InterPro" id="IPR011429">
    <property type="entry name" value="Cyt_c_Planctomycete-type"/>
</dbReference>
<dbReference type="AlphaFoldDB" id="A0A2K8YYI0"/>
<evidence type="ECO:0000256" key="1">
    <source>
        <dbReference type="SAM" id="Phobius"/>
    </source>
</evidence>
<dbReference type="Pfam" id="PF07635">
    <property type="entry name" value="PSCyt1"/>
    <property type="match status" value="1"/>
</dbReference>
<feature type="domain" description="Cytochrome C Planctomycete-type" evidence="2">
    <location>
        <begin position="207"/>
        <end position="266"/>
    </location>
</feature>
<keyword evidence="1" id="KW-0472">Membrane</keyword>
<dbReference type="KEGG" id="spir:CWM47_12815"/>
<dbReference type="SUPFAM" id="SSF46626">
    <property type="entry name" value="Cytochrome c"/>
    <property type="match status" value="1"/>
</dbReference>
<evidence type="ECO:0000313" key="4">
    <source>
        <dbReference type="EMBL" id="AUD02639.1"/>
    </source>
</evidence>
<keyword evidence="1" id="KW-0812">Transmembrane</keyword>
<dbReference type="GO" id="GO:0020037">
    <property type="term" value="F:heme binding"/>
    <property type="evidence" value="ECO:0007669"/>
    <property type="project" value="InterPro"/>
</dbReference>
<sequence>MNKKLIGFAEQALFASSIFIVFLLLFNNRFAVPLWLQPMGRMHPLVLHFPIVILLLAMVMEAFRFRTTSASNPALAEFYRDFLRNLLLLGALSAGVTVIMGLFLAKEDGYSGQVLQWHKWSGVAIFFAASLIYWGRSKAWYTPRMAQAGAVVTVLFLIGAGHYGASLTHGDNFLFEPISSRFKPAPVALDKALVYDDVIHPIFEQKCISCHNPDKLKGQLSLATIEGMLKGGKTGKLFVAGKPDISLLLERIHLPVDEKKHMPPSGETQLTPQEITLLALWVKGRAEHKKKLLDLPPTDSLRLMASALFKPVEPVDEYDFDAADEETVKGLNNDYRTVAPLAKESPALAVNLYNKATFTPDKLTELSSVKEQVVYLNLNKMPVKDADLKRVSEFENLQKLDLNFTDITGAGLSVLSALKQLQTLSLTGTNVTFDALQKQLGNFKKLKTISVWNTKLTPSQVAQLQKAYKSIQFIAGFDGADSEPIKLNPPQVKNSSTIFTQAIPLQLKHPIKGVEIRYTTDGTEPDSLHSQVFANQTTLTQPTLIKAKAYKSGWYGSNVASFDFYKSTYKPDSVNLLLPLNPVHQADGAHTFFDGKLGTFNANSPAWANNWGGFRKNNMALVSEFNKPITVSSVALRIMVEEETGIFPPSVVEIWGGNSREQMKLIATLKPEQPVKKATPILKAVVCSFKPQTVSFLKIVAKPVAKLPEWHANKGNQGLLLVDEVFIN</sequence>
<evidence type="ECO:0000313" key="5">
    <source>
        <dbReference type="Proteomes" id="UP000232883"/>
    </source>
</evidence>
<keyword evidence="1" id="KW-1133">Transmembrane helix</keyword>
<proteinExistence type="predicted"/>